<evidence type="ECO:0000256" key="2">
    <source>
        <dbReference type="ARBA" id="ARBA00006991"/>
    </source>
</evidence>
<comment type="subcellular location">
    <subcellularLocation>
        <location evidence="1">Nucleus</location>
    </subcellularLocation>
</comment>
<evidence type="ECO:0000313" key="15">
    <source>
        <dbReference type="Proteomes" id="UP000002279"/>
    </source>
</evidence>
<dbReference type="SUPFAM" id="SSF57667">
    <property type="entry name" value="beta-beta-alpha zinc fingers"/>
    <property type="match status" value="3"/>
</dbReference>
<name>A0A6I8NZI7_ORNAN</name>
<keyword evidence="3" id="KW-0479">Metal-binding</keyword>
<dbReference type="Bgee" id="ENSOANG00000044989">
    <property type="expression patterns" value="Expressed in liver and 8 other cell types or tissues"/>
</dbReference>
<keyword evidence="5 11" id="KW-0863">Zinc-finger</keyword>
<comment type="similarity">
    <text evidence="2">Belongs to the krueppel C2H2-type zinc-finger protein family.</text>
</comment>
<evidence type="ECO:0000256" key="7">
    <source>
        <dbReference type="ARBA" id="ARBA00023015"/>
    </source>
</evidence>
<evidence type="ECO:0000256" key="8">
    <source>
        <dbReference type="ARBA" id="ARBA00023125"/>
    </source>
</evidence>
<dbReference type="PANTHER" id="PTHR23235:SF178">
    <property type="entry name" value="C2H2-TYPE DOMAIN-CONTAINING PROTEIN-RELATED"/>
    <property type="match status" value="1"/>
</dbReference>
<feature type="region of interest" description="Disordered" evidence="12">
    <location>
        <begin position="200"/>
        <end position="220"/>
    </location>
</feature>
<evidence type="ECO:0000256" key="6">
    <source>
        <dbReference type="ARBA" id="ARBA00022833"/>
    </source>
</evidence>
<feature type="region of interest" description="Disordered" evidence="12">
    <location>
        <begin position="142"/>
        <end position="170"/>
    </location>
</feature>
<feature type="domain" description="C2H2-type" evidence="13">
    <location>
        <begin position="70"/>
        <end position="97"/>
    </location>
</feature>
<evidence type="ECO:0000256" key="11">
    <source>
        <dbReference type="PROSITE-ProRule" id="PRU00042"/>
    </source>
</evidence>
<evidence type="ECO:0000256" key="12">
    <source>
        <dbReference type="SAM" id="MobiDB-lite"/>
    </source>
</evidence>
<feature type="region of interest" description="Disordered" evidence="12">
    <location>
        <begin position="1"/>
        <end position="41"/>
    </location>
</feature>
<dbReference type="FunFam" id="3.30.160.60:FF:000322">
    <property type="entry name" value="GDNF-inducible zinc finger protein 1"/>
    <property type="match status" value="1"/>
</dbReference>
<keyword evidence="8" id="KW-0238">DNA-binding</keyword>
<keyword evidence="6" id="KW-0862">Zinc</keyword>
<accession>A0A6I8NZI7</accession>
<dbReference type="PANTHER" id="PTHR23235">
    <property type="entry name" value="KRUEPPEL-LIKE TRANSCRIPTION FACTOR"/>
    <property type="match status" value="1"/>
</dbReference>
<dbReference type="Proteomes" id="UP000002279">
    <property type="component" value="Unplaced"/>
</dbReference>
<dbReference type="GO" id="GO:0006357">
    <property type="term" value="P:regulation of transcription by RNA polymerase II"/>
    <property type="evidence" value="ECO:0000318"/>
    <property type="project" value="GO_Central"/>
</dbReference>
<dbReference type="Pfam" id="PF13465">
    <property type="entry name" value="zf-H2C2_2"/>
    <property type="match status" value="1"/>
</dbReference>
<feature type="compositionally biased region" description="Pro residues" evidence="12">
    <location>
        <begin position="209"/>
        <end position="220"/>
    </location>
</feature>
<dbReference type="PROSITE" id="PS50157">
    <property type="entry name" value="ZINC_FINGER_C2H2_2"/>
    <property type="match status" value="5"/>
</dbReference>
<sequence>RRQALRERGGAPEEPGGLGPLAGLALPPWPPAGENHRGERPFPCPECGKRFSKKAHLVRHQRTHTGERPYPCPDCGKRFSQKIHLGSHQKTHTGERPFPCPECEKRFRKKTHLIRHQRIHTGERPYQCAQCGRSFTHKQHLVRHQRVHAAAAPAAPGDPAPSPAPSPPGPKPFACADCGKRFGWKKNLASHQRLRDGLLVPPSCRRPLRPPSDPTPGPPPPCFVPRVLRPRLLCGVCWEPDEVEGRGRVGVAGAGRGGGGAEPVLIVIVVFVKRLLCARYCSKRWDSYKIIRLDTVPGPRGAHSLNPHFDGGSHFLIPIL</sequence>
<dbReference type="Gene3D" id="3.30.160.60">
    <property type="entry name" value="Classic Zinc Finger"/>
    <property type="match status" value="5"/>
</dbReference>
<evidence type="ECO:0000256" key="5">
    <source>
        <dbReference type="ARBA" id="ARBA00022771"/>
    </source>
</evidence>
<dbReference type="GO" id="GO:0005634">
    <property type="term" value="C:nucleus"/>
    <property type="evidence" value="ECO:0007669"/>
    <property type="project" value="UniProtKB-SubCell"/>
</dbReference>
<evidence type="ECO:0000256" key="9">
    <source>
        <dbReference type="ARBA" id="ARBA00023163"/>
    </source>
</evidence>
<evidence type="ECO:0000256" key="1">
    <source>
        <dbReference type="ARBA" id="ARBA00004123"/>
    </source>
</evidence>
<dbReference type="Pfam" id="PF00096">
    <property type="entry name" value="zf-C2H2"/>
    <property type="match status" value="2"/>
</dbReference>
<feature type="domain" description="C2H2-type" evidence="13">
    <location>
        <begin position="126"/>
        <end position="153"/>
    </location>
</feature>
<dbReference type="SMART" id="SM00355">
    <property type="entry name" value="ZnF_C2H2"/>
    <property type="match status" value="5"/>
</dbReference>
<feature type="domain" description="C2H2-type" evidence="13">
    <location>
        <begin position="98"/>
        <end position="125"/>
    </location>
</feature>
<dbReference type="FunFam" id="3.30.160.60:FF:002716">
    <property type="entry name" value="Zinc finger protein 212"/>
    <property type="match status" value="1"/>
</dbReference>
<feature type="domain" description="C2H2-type" evidence="13">
    <location>
        <begin position="42"/>
        <end position="69"/>
    </location>
</feature>
<protein>
    <recommendedName>
        <fullName evidence="13">C2H2-type domain-containing protein</fullName>
    </recommendedName>
</protein>
<dbReference type="AlphaFoldDB" id="A0A6I8NZI7"/>
<feature type="compositionally biased region" description="Basic and acidic residues" evidence="12">
    <location>
        <begin position="1"/>
        <end position="11"/>
    </location>
</feature>
<dbReference type="FunFam" id="3.30.160.60:FF:001800">
    <property type="entry name" value="Zinc finger protein 467"/>
    <property type="match status" value="1"/>
</dbReference>
<evidence type="ECO:0000256" key="3">
    <source>
        <dbReference type="ARBA" id="ARBA00022723"/>
    </source>
</evidence>
<keyword evidence="9" id="KW-0804">Transcription</keyword>
<dbReference type="GO" id="GO:0003700">
    <property type="term" value="F:DNA-binding transcription factor activity"/>
    <property type="evidence" value="ECO:0000318"/>
    <property type="project" value="GO_Central"/>
</dbReference>
<dbReference type="GO" id="GO:0008270">
    <property type="term" value="F:zinc ion binding"/>
    <property type="evidence" value="ECO:0007669"/>
    <property type="project" value="UniProtKB-KW"/>
</dbReference>
<dbReference type="FunFam" id="3.30.160.60:FF:000320">
    <property type="entry name" value="Zinc finger protein 777"/>
    <property type="match status" value="2"/>
</dbReference>
<keyword evidence="10" id="KW-0539">Nucleus</keyword>
<feature type="domain" description="C2H2-type" evidence="13">
    <location>
        <begin position="173"/>
        <end position="197"/>
    </location>
</feature>
<keyword evidence="4" id="KW-0677">Repeat</keyword>
<evidence type="ECO:0000259" key="13">
    <source>
        <dbReference type="PROSITE" id="PS50157"/>
    </source>
</evidence>
<reference evidence="14" key="2">
    <citation type="submission" date="2025-09" db="UniProtKB">
        <authorList>
            <consortium name="Ensembl"/>
        </authorList>
    </citation>
    <scope>IDENTIFICATION</scope>
    <source>
        <strain evidence="14">Glennie</strain>
    </source>
</reference>
<dbReference type="InParanoid" id="A0A6I8NZI7"/>
<evidence type="ECO:0000313" key="14">
    <source>
        <dbReference type="Ensembl" id="ENSOANP00000046196.1"/>
    </source>
</evidence>
<dbReference type="GeneTree" id="ENSGT00940000162497"/>
<dbReference type="PROSITE" id="PS00028">
    <property type="entry name" value="ZINC_FINGER_C2H2_1"/>
    <property type="match status" value="4"/>
</dbReference>
<proteinExistence type="inferred from homology"/>
<dbReference type="Ensembl" id="ENSOANT00000076633.1">
    <property type="protein sequence ID" value="ENSOANP00000046196.1"/>
    <property type="gene ID" value="ENSOANG00000044989.1"/>
</dbReference>
<keyword evidence="7" id="KW-0805">Transcription regulation</keyword>
<dbReference type="InterPro" id="IPR013087">
    <property type="entry name" value="Znf_C2H2_type"/>
</dbReference>
<dbReference type="GO" id="GO:0000978">
    <property type="term" value="F:RNA polymerase II cis-regulatory region sequence-specific DNA binding"/>
    <property type="evidence" value="ECO:0000318"/>
    <property type="project" value="GO_Central"/>
</dbReference>
<feature type="compositionally biased region" description="Pro residues" evidence="12">
    <location>
        <begin position="156"/>
        <end position="170"/>
    </location>
</feature>
<keyword evidence="15" id="KW-1185">Reference proteome</keyword>
<evidence type="ECO:0000256" key="4">
    <source>
        <dbReference type="ARBA" id="ARBA00022737"/>
    </source>
</evidence>
<dbReference type="InterPro" id="IPR036236">
    <property type="entry name" value="Znf_C2H2_sf"/>
</dbReference>
<organism evidence="14 15">
    <name type="scientific">Ornithorhynchus anatinus</name>
    <name type="common">Duckbill platypus</name>
    <dbReference type="NCBI Taxonomy" id="9258"/>
    <lineage>
        <taxon>Eukaryota</taxon>
        <taxon>Metazoa</taxon>
        <taxon>Chordata</taxon>
        <taxon>Craniata</taxon>
        <taxon>Vertebrata</taxon>
        <taxon>Euteleostomi</taxon>
        <taxon>Mammalia</taxon>
        <taxon>Monotremata</taxon>
        <taxon>Ornithorhynchidae</taxon>
        <taxon>Ornithorhynchus</taxon>
    </lineage>
</organism>
<reference evidence="14" key="1">
    <citation type="submission" date="2025-08" db="UniProtKB">
        <authorList>
            <consortium name="Ensembl"/>
        </authorList>
    </citation>
    <scope>IDENTIFICATION</scope>
    <source>
        <strain evidence="14">Glennie</strain>
    </source>
</reference>
<evidence type="ECO:0000256" key="10">
    <source>
        <dbReference type="ARBA" id="ARBA00023242"/>
    </source>
</evidence>